<feature type="transmembrane region" description="Helical" evidence="8">
    <location>
        <begin position="277"/>
        <end position="296"/>
    </location>
</feature>
<dbReference type="EMBL" id="JACHXG010000001">
    <property type="protein sequence ID" value="MBB3087541.1"/>
    <property type="molecule type" value="Genomic_DNA"/>
</dbReference>
<dbReference type="Gene3D" id="1.20.1250.20">
    <property type="entry name" value="MFS general substrate transporter like domains"/>
    <property type="match status" value="1"/>
</dbReference>
<dbReference type="NCBIfam" id="TIGR00711">
    <property type="entry name" value="efflux_EmrB"/>
    <property type="match status" value="1"/>
</dbReference>
<dbReference type="SUPFAM" id="SSF103473">
    <property type="entry name" value="MFS general substrate transporter"/>
    <property type="match status" value="1"/>
</dbReference>
<feature type="transmembrane region" description="Helical" evidence="8">
    <location>
        <begin position="175"/>
        <end position="196"/>
    </location>
</feature>
<evidence type="ECO:0000259" key="9">
    <source>
        <dbReference type="PROSITE" id="PS50850"/>
    </source>
</evidence>
<dbReference type="InterPro" id="IPR011701">
    <property type="entry name" value="MFS"/>
</dbReference>
<keyword evidence="7 8" id="KW-0472">Membrane</keyword>
<name>A0A7W5A0Q7_9ACTN</name>
<keyword evidence="11" id="KW-1185">Reference proteome</keyword>
<dbReference type="InterPro" id="IPR020846">
    <property type="entry name" value="MFS_dom"/>
</dbReference>
<feature type="transmembrane region" description="Helical" evidence="8">
    <location>
        <begin position="208"/>
        <end position="227"/>
    </location>
</feature>
<feature type="transmembrane region" description="Helical" evidence="8">
    <location>
        <begin position="56"/>
        <end position="74"/>
    </location>
</feature>
<feature type="transmembrane region" description="Helical" evidence="8">
    <location>
        <begin position="370"/>
        <end position="390"/>
    </location>
</feature>
<keyword evidence="4" id="KW-1003">Cell membrane</keyword>
<organism evidence="10 11">
    <name type="scientific">Nocardioides albus</name>
    <dbReference type="NCBI Taxonomy" id="1841"/>
    <lineage>
        <taxon>Bacteria</taxon>
        <taxon>Bacillati</taxon>
        <taxon>Actinomycetota</taxon>
        <taxon>Actinomycetes</taxon>
        <taxon>Propionibacteriales</taxon>
        <taxon>Nocardioidaceae</taxon>
        <taxon>Nocardioides</taxon>
    </lineage>
</organism>
<dbReference type="FunFam" id="1.20.1720.10:FF:000004">
    <property type="entry name" value="EmrB/QacA family drug resistance transporter"/>
    <property type="match status" value="1"/>
</dbReference>
<gene>
    <name evidence="10" type="ORF">FHS12_000464</name>
</gene>
<dbReference type="CDD" id="cd17502">
    <property type="entry name" value="MFS_Azr1_MDR_like"/>
    <property type="match status" value="1"/>
</dbReference>
<dbReference type="AlphaFoldDB" id="A0A7W5A0Q7"/>
<comment type="subcellular location">
    <subcellularLocation>
        <location evidence="1">Cell membrane</location>
        <topology evidence="1">Multi-pass membrane protein</topology>
    </subcellularLocation>
</comment>
<dbReference type="Pfam" id="PF07690">
    <property type="entry name" value="MFS_1"/>
    <property type="match status" value="1"/>
</dbReference>
<dbReference type="InterPro" id="IPR004638">
    <property type="entry name" value="EmrB-like"/>
</dbReference>
<evidence type="ECO:0000256" key="2">
    <source>
        <dbReference type="ARBA" id="ARBA00007520"/>
    </source>
</evidence>
<feature type="transmembrane region" description="Helical" evidence="8">
    <location>
        <begin position="145"/>
        <end position="163"/>
    </location>
</feature>
<evidence type="ECO:0000256" key="5">
    <source>
        <dbReference type="ARBA" id="ARBA00022692"/>
    </source>
</evidence>
<dbReference type="RefSeq" id="WP_183541842.1">
    <property type="nucleotide sequence ID" value="NZ_BMQT01000001.1"/>
</dbReference>
<accession>A0A7W5A0Q7</accession>
<keyword evidence="3" id="KW-0813">Transport</keyword>
<dbReference type="InterPro" id="IPR036259">
    <property type="entry name" value="MFS_trans_sf"/>
</dbReference>
<dbReference type="Gene3D" id="1.20.1720.10">
    <property type="entry name" value="Multidrug resistance protein D"/>
    <property type="match status" value="1"/>
</dbReference>
<feature type="transmembrane region" description="Helical" evidence="8">
    <location>
        <begin position="86"/>
        <end position="106"/>
    </location>
</feature>
<evidence type="ECO:0000256" key="3">
    <source>
        <dbReference type="ARBA" id="ARBA00022448"/>
    </source>
</evidence>
<evidence type="ECO:0000256" key="8">
    <source>
        <dbReference type="SAM" id="Phobius"/>
    </source>
</evidence>
<evidence type="ECO:0000313" key="10">
    <source>
        <dbReference type="EMBL" id="MBB3087541.1"/>
    </source>
</evidence>
<feature type="transmembrane region" description="Helical" evidence="8">
    <location>
        <begin position="316"/>
        <end position="334"/>
    </location>
</feature>
<dbReference type="GO" id="GO:0005886">
    <property type="term" value="C:plasma membrane"/>
    <property type="evidence" value="ECO:0007669"/>
    <property type="project" value="UniProtKB-SubCell"/>
</dbReference>
<comment type="caution">
    <text evidence="10">The sequence shown here is derived from an EMBL/GenBank/DDBJ whole genome shotgun (WGS) entry which is preliminary data.</text>
</comment>
<evidence type="ECO:0000313" key="11">
    <source>
        <dbReference type="Proteomes" id="UP000577707"/>
    </source>
</evidence>
<feature type="transmembrane region" description="Helical" evidence="8">
    <location>
        <begin position="112"/>
        <end position="133"/>
    </location>
</feature>
<dbReference type="PANTHER" id="PTHR23501:SF197">
    <property type="entry name" value="COMD"/>
    <property type="match status" value="1"/>
</dbReference>
<evidence type="ECO:0000256" key="1">
    <source>
        <dbReference type="ARBA" id="ARBA00004651"/>
    </source>
</evidence>
<proteinExistence type="inferred from homology"/>
<sequence length="673" mass="69991">MAAQQAASDTEPQLSRRRINLIFGTVLLGMLLAALDQTIVSTALPTIVADVGGAGHLSWVVSSYLLAETVATVLAGKFGDLFGRKLLLQVSAGLFILASAACGFATDMAWLIGARAVQGIGAGGLMVTATALIGDIIPLRERGKYQGALGAVFGATTVLGPLLGGLFTDHLSWRWAFYINLPLGIAVIAIASLTLPQIARGKRPSIDYLGILFVGLGASMLTLAVSWGGTEYAWGSATIIGLFVGSAVAFAIFVWVESRAVSPILPLRLFRDRVFTVSVLLSFIVGFAMLGAMTYLPTYMQYVHGVSATSSGIRTLPMVIGLLVTSTLAGSIVGRTGRYKIFPVAGALIMALGLYLLSTMDADTSTLMMSVYLLIMGMGVGLSMQILTIIVQNTAAYEDLGVATSGVTFFRTMGSSFGASIMGTVYANELADRLPAAIASAGVSADAVATPAALHALTDAQSAPIIDAYAETLHLVFLAAVPVAGLAFLLALFLKEVPLRGTSRAAATDAGDGFAMPSSSDSATRLAVAVAQLVRRQPPETFTMLRESAVDLGAATAWCVRQVGIRERVGADTSLVAIGHRLGMPGEVLAPAFAAAAAQGYLAGDETAYALTEAGRAELDELVAAFKAWLAAELSDWGADDAKLDAALAALSRRIVDDEQDLQNAGTALMPRP</sequence>
<comment type="similarity">
    <text evidence="2">Belongs to the major facilitator superfamily. TCR/Tet family.</text>
</comment>
<dbReference type="PANTHER" id="PTHR23501">
    <property type="entry name" value="MAJOR FACILITATOR SUPERFAMILY"/>
    <property type="match status" value="1"/>
</dbReference>
<evidence type="ECO:0000256" key="4">
    <source>
        <dbReference type="ARBA" id="ARBA00022475"/>
    </source>
</evidence>
<evidence type="ECO:0000256" key="7">
    <source>
        <dbReference type="ARBA" id="ARBA00023136"/>
    </source>
</evidence>
<feature type="transmembrane region" description="Helical" evidence="8">
    <location>
        <begin position="341"/>
        <end position="358"/>
    </location>
</feature>
<feature type="transmembrane region" description="Helical" evidence="8">
    <location>
        <begin position="233"/>
        <end position="256"/>
    </location>
</feature>
<feature type="domain" description="Major facilitator superfamily (MFS) profile" evidence="9">
    <location>
        <begin position="22"/>
        <end position="499"/>
    </location>
</feature>
<dbReference type="Proteomes" id="UP000577707">
    <property type="component" value="Unassembled WGS sequence"/>
</dbReference>
<keyword evidence="5 8" id="KW-0812">Transmembrane</keyword>
<keyword evidence="6 8" id="KW-1133">Transmembrane helix</keyword>
<dbReference type="GO" id="GO:0022857">
    <property type="term" value="F:transmembrane transporter activity"/>
    <property type="evidence" value="ECO:0007669"/>
    <property type="project" value="InterPro"/>
</dbReference>
<evidence type="ECO:0000256" key="6">
    <source>
        <dbReference type="ARBA" id="ARBA00022989"/>
    </source>
</evidence>
<feature type="transmembrane region" description="Helical" evidence="8">
    <location>
        <begin position="21"/>
        <end position="44"/>
    </location>
</feature>
<dbReference type="PROSITE" id="PS50850">
    <property type="entry name" value="MFS"/>
    <property type="match status" value="1"/>
</dbReference>
<reference evidence="10 11" key="1">
    <citation type="submission" date="2020-08" db="EMBL/GenBank/DDBJ databases">
        <title>Genomic Encyclopedia of Type Strains, Phase III (KMG-III): the genomes of soil and plant-associated and newly described type strains.</title>
        <authorList>
            <person name="Whitman W."/>
        </authorList>
    </citation>
    <scope>NUCLEOTIDE SEQUENCE [LARGE SCALE GENOMIC DNA]</scope>
    <source>
        <strain evidence="10 11">CECT 3302</strain>
    </source>
</reference>
<feature type="transmembrane region" description="Helical" evidence="8">
    <location>
        <begin position="473"/>
        <end position="494"/>
    </location>
</feature>
<protein>
    <submittedName>
        <fullName evidence="10">EmrB/QacA subfamily drug resistance transporter</fullName>
    </submittedName>
</protein>